<reference evidence="1 2" key="1">
    <citation type="submission" date="2023-05" db="EMBL/GenBank/DDBJ databases">
        <title>Metabolic capabilities are highly conserved among human nasal-associated Corynebacterium species in pangenomic analyses.</title>
        <authorList>
            <person name="Tran T.H."/>
            <person name="Roberts A.Q."/>
            <person name="Escapa I.F."/>
            <person name="Gao W."/>
            <person name="Conlan S."/>
            <person name="Kong H."/>
            <person name="Segre J.A."/>
            <person name="Kelly M.S."/>
            <person name="Lemon K.P."/>
        </authorList>
    </citation>
    <scope>NUCLEOTIDE SEQUENCE [LARGE SCALE GENOMIC DNA]</scope>
    <source>
        <strain evidence="1 2">KPL2811</strain>
    </source>
</reference>
<dbReference type="Proteomes" id="UP001243856">
    <property type="component" value="Unassembled WGS sequence"/>
</dbReference>
<keyword evidence="2" id="KW-1185">Reference proteome</keyword>
<evidence type="ECO:0000313" key="2">
    <source>
        <dbReference type="Proteomes" id="UP001243856"/>
    </source>
</evidence>
<protein>
    <submittedName>
        <fullName evidence="1">Uncharacterized protein</fullName>
    </submittedName>
</protein>
<gene>
    <name evidence="1" type="ORF">QPX45_02935</name>
</gene>
<proteinExistence type="predicted"/>
<dbReference type="EMBL" id="JASNVK010000003">
    <property type="protein sequence ID" value="MDK4300212.1"/>
    <property type="molecule type" value="Genomic_DNA"/>
</dbReference>
<accession>A0ABT7G0F6</accession>
<organism evidence="1 2">
    <name type="scientific">Corynebacterium propinquum</name>
    <dbReference type="NCBI Taxonomy" id="43769"/>
    <lineage>
        <taxon>Bacteria</taxon>
        <taxon>Bacillati</taxon>
        <taxon>Actinomycetota</taxon>
        <taxon>Actinomycetes</taxon>
        <taxon>Mycobacteriales</taxon>
        <taxon>Corynebacteriaceae</taxon>
        <taxon>Corynebacterium</taxon>
    </lineage>
</organism>
<sequence>MDFYDENMTSPYVAAERAYVGGPEKKKPNAIVMIRTGDSADSNAAIYKSYFFVVCAR</sequence>
<comment type="caution">
    <text evidence="1">The sequence shown here is derived from an EMBL/GenBank/DDBJ whole genome shotgun (WGS) entry which is preliminary data.</text>
</comment>
<name>A0ABT7G0F6_9CORY</name>
<dbReference type="RefSeq" id="WP_186310238.1">
    <property type="nucleotide sequence ID" value="NZ_CP100369.1"/>
</dbReference>
<evidence type="ECO:0000313" key="1">
    <source>
        <dbReference type="EMBL" id="MDK4300212.1"/>
    </source>
</evidence>